<accession>A0A8S3R990</accession>
<reference evidence="1" key="1">
    <citation type="submission" date="2021-03" db="EMBL/GenBank/DDBJ databases">
        <authorList>
            <person name="Bekaert M."/>
        </authorList>
    </citation>
    <scope>NUCLEOTIDE SEQUENCE</scope>
</reference>
<dbReference type="EMBL" id="CAJPWZ010000917">
    <property type="protein sequence ID" value="CAG2203343.1"/>
    <property type="molecule type" value="Genomic_DNA"/>
</dbReference>
<proteinExistence type="predicted"/>
<dbReference type="Proteomes" id="UP000683360">
    <property type="component" value="Unassembled WGS sequence"/>
</dbReference>
<protein>
    <submittedName>
        <fullName evidence="1">PLXNB</fullName>
    </submittedName>
</protein>
<name>A0A8S3R990_MYTED</name>
<dbReference type="SUPFAM" id="SSF103575">
    <property type="entry name" value="Plexin repeat"/>
    <property type="match status" value="1"/>
</dbReference>
<dbReference type="OrthoDB" id="10516244at2759"/>
<organism evidence="1 2">
    <name type="scientific">Mytilus edulis</name>
    <name type="common">Blue mussel</name>
    <dbReference type="NCBI Taxonomy" id="6550"/>
    <lineage>
        <taxon>Eukaryota</taxon>
        <taxon>Metazoa</taxon>
        <taxon>Spiralia</taxon>
        <taxon>Lophotrochozoa</taxon>
        <taxon>Mollusca</taxon>
        <taxon>Bivalvia</taxon>
        <taxon>Autobranchia</taxon>
        <taxon>Pteriomorphia</taxon>
        <taxon>Mytilida</taxon>
        <taxon>Mytiloidea</taxon>
        <taxon>Mytilidae</taxon>
        <taxon>Mytilinae</taxon>
        <taxon>Mytilus</taxon>
    </lineage>
</organism>
<comment type="caution">
    <text evidence="1">The sequence shown here is derived from an EMBL/GenBank/DDBJ whole genome shotgun (WGS) entry which is preliminary data.</text>
</comment>
<sequence>MDDVFDINKTITALDILQTNGFSVLYFGTKDGQLGMIGKIDINDCSIHKDCESCMNSFDSSCGWDYDENRNDKELGHIEESEMAFSEINPVAELNSNSSIINHRPVNIEYERLGHRPLTNPYNHLQHLADDNQIRDIKNIGNRTVSPSDYMNLKL</sequence>
<gene>
    <name evidence="1" type="ORF">MEDL_17858</name>
</gene>
<evidence type="ECO:0000313" key="1">
    <source>
        <dbReference type="EMBL" id="CAG2203343.1"/>
    </source>
</evidence>
<dbReference type="AlphaFoldDB" id="A0A8S3R990"/>
<evidence type="ECO:0000313" key="2">
    <source>
        <dbReference type="Proteomes" id="UP000683360"/>
    </source>
</evidence>
<keyword evidence="2" id="KW-1185">Reference proteome</keyword>